<feature type="compositionally biased region" description="Basic and acidic residues" evidence="1">
    <location>
        <begin position="1"/>
        <end position="14"/>
    </location>
</feature>
<feature type="region of interest" description="Disordered" evidence="1">
    <location>
        <begin position="1"/>
        <end position="27"/>
    </location>
</feature>
<feature type="transmembrane region" description="Helical" evidence="2">
    <location>
        <begin position="58"/>
        <end position="85"/>
    </location>
</feature>
<keyword evidence="3" id="KW-1185">Reference proteome</keyword>
<sequence>MKVRSDENAKKDGSLGRNQPRLAANRREWVRDASTHLSNSGKRNLGRVKKWFWDVTSYVWGISMPNVVVFLELCHLAIVSVLLAYHVTNTFHSLLSYTYLISLKIIFECIDKEGTNLLRASDYLYCI</sequence>
<keyword evidence="2" id="KW-0472">Membrane</keyword>
<evidence type="ECO:0000313" key="3">
    <source>
        <dbReference type="Proteomes" id="UP000095283"/>
    </source>
</evidence>
<organism evidence="3 4">
    <name type="scientific">Heterorhabditis bacteriophora</name>
    <name type="common">Entomopathogenic nematode worm</name>
    <dbReference type="NCBI Taxonomy" id="37862"/>
    <lineage>
        <taxon>Eukaryota</taxon>
        <taxon>Metazoa</taxon>
        <taxon>Ecdysozoa</taxon>
        <taxon>Nematoda</taxon>
        <taxon>Chromadorea</taxon>
        <taxon>Rhabditida</taxon>
        <taxon>Rhabditina</taxon>
        <taxon>Rhabditomorpha</taxon>
        <taxon>Strongyloidea</taxon>
        <taxon>Heterorhabditidae</taxon>
        <taxon>Heterorhabditis</taxon>
    </lineage>
</organism>
<keyword evidence="2" id="KW-0812">Transmembrane</keyword>
<accession>A0A1I7X1R9</accession>
<keyword evidence="2" id="KW-1133">Transmembrane helix</keyword>
<evidence type="ECO:0000256" key="2">
    <source>
        <dbReference type="SAM" id="Phobius"/>
    </source>
</evidence>
<proteinExistence type="predicted"/>
<dbReference type="Proteomes" id="UP000095283">
    <property type="component" value="Unplaced"/>
</dbReference>
<evidence type="ECO:0000256" key="1">
    <source>
        <dbReference type="SAM" id="MobiDB-lite"/>
    </source>
</evidence>
<evidence type="ECO:0000313" key="4">
    <source>
        <dbReference type="WBParaSite" id="Hba_11393"/>
    </source>
</evidence>
<name>A0A1I7X1R9_HETBA</name>
<protein>
    <submittedName>
        <fullName evidence="4">Transmembrane protein</fullName>
    </submittedName>
</protein>
<dbReference type="WBParaSite" id="Hba_11393">
    <property type="protein sequence ID" value="Hba_11393"/>
    <property type="gene ID" value="Hba_11393"/>
</dbReference>
<reference evidence="4" key="1">
    <citation type="submission" date="2016-11" db="UniProtKB">
        <authorList>
            <consortium name="WormBaseParasite"/>
        </authorList>
    </citation>
    <scope>IDENTIFICATION</scope>
</reference>
<dbReference type="AlphaFoldDB" id="A0A1I7X1R9"/>